<name>A0A7W9EP98_9SPHN</name>
<protein>
    <submittedName>
        <fullName evidence="4">NAD(P)-dependent dehydrogenase (Short-subunit alcohol dehydrogenase family)</fullName>
    </submittedName>
</protein>
<dbReference type="PRINTS" id="PR00080">
    <property type="entry name" value="SDRFAMILY"/>
</dbReference>
<evidence type="ECO:0000313" key="5">
    <source>
        <dbReference type="Proteomes" id="UP000537161"/>
    </source>
</evidence>
<dbReference type="CDD" id="cd05374">
    <property type="entry name" value="17beta-HSD-like_SDR_c"/>
    <property type="match status" value="1"/>
</dbReference>
<keyword evidence="5" id="KW-1185">Reference proteome</keyword>
<dbReference type="GO" id="GO:0016491">
    <property type="term" value="F:oxidoreductase activity"/>
    <property type="evidence" value="ECO:0007669"/>
    <property type="project" value="UniProtKB-KW"/>
</dbReference>
<dbReference type="InterPro" id="IPR002347">
    <property type="entry name" value="SDR_fam"/>
</dbReference>
<evidence type="ECO:0000256" key="3">
    <source>
        <dbReference type="RuleBase" id="RU000363"/>
    </source>
</evidence>
<organism evidence="4 5">
    <name type="scientific">Sphingopyxis panaciterrulae</name>
    <dbReference type="NCBI Taxonomy" id="462372"/>
    <lineage>
        <taxon>Bacteria</taxon>
        <taxon>Pseudomonadati</taxon>
        <taxon>Pseudomonadota</taxon>
        <taxon>Alphaproteobacteria</taxon>
        <taxon>Sphingomonadales</taxon>
        <taxon>Sphingomonadaceae</taxon>
        <taxon>Sphingopyxis</taxon>
    </lineage>
</organism>
<dbReference type="InterPro" id="IPR036291">
    <property type="entry name" value="NAD(P)-bd_dom_sf"/>
</dbReference>
<dbReference type="PANTHER" id="PTHR43391">
    <property type="entry name" value="RETINOL DEHYDROGENASE-RELATED"/>
    <property type="match status" value="1"/>
</dbReference>
<dbReference type="InterPro" id="IPR020904">
    <property type="entry name" value="Sc_DH/Rdtase_CS"/>
</dbReference>
<proteinExistence type="inferred from homology"/>
<dbReference type="EMBL" id="JACIJH010000001">
    <property type="protein sequence ID" value="MBB5705312.1"/>
    <property type="molecule type" value="Genomic_DNA"/>
</dbReference>
<dbReference type="AlphaFoldDB" id="A0A7W9EP98"/>
<accession>A0A7W9EP98</accession>
<evidence type="ECO:0000256" key="1">
    <source>
        <dbReference type="ARBA" id="ARBA00006484"/>
    </source>
</evidence>
<dbReference type="SUPFAM" id="SSF51735">
    <property type="entry name" value="NAD(P)-binding Rossmann-fold domains"/>
    <property type="match status" value="1"/>
</dbReference>
<dbReference type="PANTHER" id="PTHR43391:SF86">
    <property type="entry name" value="SHORT-CHAIN DEHYDROGENASE_REDUCTASE FAMILY PROTEIN"/>
    <property type="match status" value="1"/>
</dbReference>
<gene>
    <name evidence="4" type="ORF">FHR21_000637</name>
</gene>
<dbReference type="PROSITE" id="PS00061">
    <property type="entry name" value="ADH_SHORT"/>
    <property type="match status" value="1"/>
</dbReference>
<comment type="similarity">
    <text evidence="1 3">Belongs to the short-chain dehydrogenases/reductases (SDR) family.</text>
</comment>
<dbReference type="GO" id="GO:0005829">
    <property type="term" value="C:cytosol"/>
    <property type="evidence" value="ECO:0007669"/>
    <property type="project" value="TreeGrafter"/>
</dbReference>
<sequence length="287" mass="30742">MSETMLITGCSTGLGQALAVAAAREGYKVYATMRGLAKRDGLATRAAEAGVAIEIRRLDVRDSASIAAVGEEIIAIDGRIDVLVNNAGVGFVRSTEQASEAEIAAVIDVNQMGVIRCTKAVLPHMRRQRSGRVLTISSVGGLVGQPFNEIYCATKFALEGYMEALACYVGPVFNIHFTILEPGGIQSEFANSTLAQLAATGGILDDEYRPVLEQYMGTVQGREWANSPYQSAEDVAAVVLSCARSETPPVRMRTSPWGEELCRLKTDVDPDGRKMQAMVGEMFLGQG</sequence>
<comment type="caution">
    <text evidence="4">The sequence shown here is derived from an EMBL/GenBank/DDBJ whole genome shotgun (WGS) entry which is preliminary data.</text>
</comment>
<keyword evidence="2" id="KW-0560">Oxidoreductase</keyword>
<reference evidence="4 5" key="1">
    <citation type="submission" date="2020-08" db="EMBL/GenBank/DDBJ databases">
        <title>Genomic Encyclopedia of Type Strains, Phase IV (KMG-IV): sequencing the most valuable type-strain genomes for metagenomic binning, comparative biology and taxonomic classification.</title>
        <authorList>
            <person name="Goeker M."/>
        </authorList>
    </citation>
    <scope>NUCLEOTIDE SEQUENCE [LARGE SCALE GENOMIC DNA]</scope>
    <source>
        <strain evidence="4 5">DSM 27163</strain>
    </source>
</reference>
<dbReference type="Gene3D" id="3.40.50.720">
    <property type="entry name" value="NAD(P)-binding Rossmann-like Domain"/>
    <property type="match status" value="1"/>
</dbReference>
<evidence type="ECO:0000313" key="4">
    <source>
        <dbReference type="EMBL" id="MBB5705312.1"/>
    </source>
</evidence>
<dbReference type="PRINTS" id="PR00081">
    <property type="entry name" value="GDHRDH"/>
</dbReference>
<dbReference type="Pfam" id="PF00106">
    <property type="entry name" value="adh_short"/>
    <property type="match status" value="1"/>
</dbReference>
<dbReference type="Proteomes" id="UP000537161">
    <property type="component" value="Unassembled WGS sequence"/>
</dbReference>
<evidence type="ECO:0000256" key="2">
    <source>
        <dbReference type="ARBA" id="ARBA00023002"/>
    </source>
</evidence>